<dbReference type="InterPro" id="IPR036390">
    <property type="entry name" value="WH_DNA-bd_sf"/>
</dbReference>
<dbReference type="AlphaFoldDB" id="A0A0D1MAW7"/>
<protein>
    <submittedName>
        <fullName evidence="2">Rrf2 family transcriptional regulator</fullName>
    </submittedName>
</protein>
<evidence type="ECO:0000313" key="2">
    <source>
        <dbReference type="EMBL" id="KIU27727.1"/>
    </source>
</evidence>
<dbReference type="SUPFAM" id="SSF46785">
    <property type="entry name" value="Winged helix' DNA-binding domain"/>
    <property type="match status" value="1"/>
</dbReference>
<dbReference type="Gene3D" id="1.10.10.10">
    <property type="entry name" value="Winged helix-like DNA-binding domain superfamily/Winged helix DNA-binding domain"/>
    <property type="match status" value="1"/>
</dbReference>
<dbReference type="GO" id="GO:0005829">
    <property type="term" value="C:cytosol"/>
    <property type="evidence" value="ECO:0007669"/>
    <property type="project" value="TreeGrafter"/>
</dbReference>
<dbReference type="PATRIC" id="fig|1549858.7.peg.3494"/>
<dbReference type="Proteomes" id="UP000033203">
    <property type="component" value="Unassembled WGS sequence"/>
</dbReference>
<organism evidence="2 3">
    <name type="scientific">Sphingomonas melonis</name>
    <dbReference type="NCBI Taxonomy" id="152682"/>
    <lineage>
        <taxon>Bacteria</taxon>
        <taxon>Pseudomonadati</taxon>
        <taxon>Pseudomonadota</taxon>
        <taxon>Alphaproteobacteria</taxon>
        <taxon>Sphingomonadales</taxon>
        <taxon>Sphingomonadaceae</taxon>
        <taxon>Sphingomonas</taxon>
    </lineage>
</organism>
<dbReference type="InterPro" id="IPR000944">
    <property type="entry name" value="Tscrpt_reg_Rrf2"/>
</dbReference>
<reference evidence="2 3" key="1">
    <citation type="submission" date="2015-01" db="EMBL/GenBank/DDBJ databases">
        <title>Genome of Sphingomonas taxi strain 30a.</title>
        <authorList>
            <person name="Eevers N."/>
            <person name="Van Hamme J."/>
            <person name="Bottos E."/>
            <person name="Weyens N."/>
            <person name="Vangronsveld J."/>
        </authorList>
    </citation>
    <scope>NUCLEOTIDE SEQUENCE [LARGE SCALE GENOMIC DNA]</scope>
    <source>
        <strain evidence="2 3">30a</strain>
    </source>
</reference>
<dbReference type="PANTHER" id="PTHR33221">
    <property type="entry name" value="WINGED HELIX-TURN-HELIX TRANSCRIPTIONAL REGULATOR, RRF2 FAMILY"/>
    <property type="match status" value="1"/>
</dbReference>
<evidence type="ECO:0000256" key="1">
    <source>
        <dbReference type="ARBA" id="ARBA00023125"/>
    </source>
</evidence>
<dbReference type="InterPro" id="IPR036388">
    <property type="entry name" value="WH-like_DNA-bd_sf"/>
</dbReference>
<comment type="caution">
    <text evidence="2">The sequence shown here is derived from an EMBL/GenBank/DDBJ whole genome shotgun (WGS) entry which is preliminary data.</text>
</comment>
<dbReference type="GeneID" id="93796396"/>
<proteinExistence type="predicted"/>
<evidence type="ECO:0000313" key="3">
    <source>
        <dbReference type="Proteomes" id="UP000033203"/>
    </source>
</evidence>
<name>A0A0D1MAW7_9SPHN</name>
<dbReference type="EMBL" id="JXTP01000039">
    <property type="protein sequence ID" value="KIU27727.1"/>
    <property type="molecule type" value="Genomic_DNA"/>
</dbReference>
<dbReference type="PROSITE" id="PS51197">
    <property type="entry name" value="HTH_RRF2_2"/>
    <property type="match status" value="1"/>
</dbReference>
<gene>
    <name evidence="2" type="ORF">SR41_09815</name>
</gene>
<accession>A0A0D1MAW7</accession>
<dbReference type="RefSeq" id="WP_024310459.1">
    <property type="nucleotide sequence ID" value="NZ_CP023705.1"/>
</dbReference>
<dbReference type="NCBIfam" id="TIGR00738">
    <property type="entry name" value="rrf2_super"/>
    <property type="match status" value="1"/>
</dbReference>
<keyword evidence="1" id="KW-0238">DNA-binding</keyword>
<dbReference type="GO" id="GO:0003677">
    <property type="term" value="F:DNA binding"/>
    <property type="evidence" value="ECO:0007669"/>
    <property type="project" value="UniProtKB-KW"/>
</dbReference>
<dbReference type="GO" id="GO:0003700">
    <property type="term" value="F:DNA-binding transcription factor activity"/>
    <property type="evidence" value="ECO:0007669"/>
    <property type="project" value="TreeGrafter"/>
</dbReference>
<sequence>MLTQRSRYALRAMLFLAEAPAASPPIPMGKIAVAANVPRKFLELILADLRDAGFIQSTRGKMGGYVLARPAHLISLGDVIRVIEGPLALVPCVSRTAYRPCKDCKSEADCAIRHAMMRVRDETARILDGTSLADATADQLVAA</sequence>
<dbReference type="PANTHER" id="PTHR33221:SF5">
    <property type="entry name" value="HTH-TYPE TRANSCRIPTIONAL REGULATOR ISCR"/>
    <property type="match status" value="1"/>
</dbReference>
<dbReference type="Pfam" id="PF02082">
    <property type="entry name" value="Rrf2"/>
    <property type="match status" value="1"/>
</dbReference>